<reference evidence="1" key="2">
    <citation type="submission" date="2023-01" db="EMBL/GenBank/DDBJ databases">
        <authorList>
            <person name="Sun Q."/>
            <person name="Evtushenko L."/>
        </authorList>
    </citation>
    <scope>NUCLEOTIDE SEQUENCE</scope>
    <source>
        <strain evidence="1">VKM B-2935</strain>
    </source>
</reference>
<dbReference type="Pfam" id="PF08238">
    <property type="entry name" value="Sel1"/>
    <property type="match status" value="6"/>
</dbReference>
<keyword evidence="2" id="KW-1185">Reference proteome</keyword>
<dbReference type="SMART" id="SM00671">
    <property type="entry name" value="SEL1"/>
    <property type="match status" value="4"/>
</dbReference>
<organism evidence="1 2">
    <name type="scientific">Pseudomonas turukhanskensis</name>
    <dbReference type="NCBI Taxonomy" id="1806536"/>
    <lineage>
        <taxon>Bacteria</taxon>
        <taxon>Pseudomonadati</taxon>
        <taxon>Pseudomonadota</taxon>
        <taxon>Gammaproteobacteria</taxon>
        <taxon>Pseudomonadales</taxon>
        <taxon>Pseudomonadaceae</taxon>
        <taxon>Pseudomonas</taxon>
    </lineage>
</organism>
<dbReference type="Proteomes" id="UP001143328">
    <property type="component" value="Unassembled WGS sequence"/>
</dbReference>
<comment type="caution">
    <text evidence="1">The sequence shown here is derived from an EMBL/GenBank/DDBJ whole genome shotgun (WGS) entry which is preliminary data.</text>
</comment>
<protein>
    <recommendedName>
        <fullName evidence="3">Sel1 repeat family protein</fullName>
    </recommendedName>
</protein>
<name>A0A9W6K9U0_9PSED</name>
<dbReference type="AlphaFoldDB" id="A0A9W6K9U0"/>
<dbReference type="InterPro" id="IPR006597">
    <property type="entry name" value="Sel1-like"/>
</dbReference>
<dbReference type="EMBL" id="BSFN01000013">
    <property type="protein sequence ID" value="GLK90689.1"/>
    <property type="molecule type" value="Genomic_DNA"/>
</dbReference>
<sequence length="262" mass="28753">MPEARLRREEHVNAEDLVALLAVDPGRAAKAILAAAKQGLLDAQTLLGQLLLDGRGIQRDPALAVTWFGIAARQGHAMAHNMLGRCLEHGWGIAPNVPAAAEHFQRAADAGLDWGQYNLANLLATGRGVPRDPPQAFALYLRAAVQGHAKSMNLVGRFYEEGQAVLRDTALAHEWYRRSAEAGDFRGQFSYAAVLAEQGNIEPAIHWLRTALQHGNLNFLRVARHSLQRAEQPEIRALAADYFRRAAELGDDTDRQAYAAFL</sequence>
<dbReference type="PANTHER" id="PTHR11102">
    <property type="entry name" value="SEL-1-LIKE PROTEIN"/>
    <property type="match status" value="1"/>
</dbReference>
<dbReference type="InterPro" id="IPR050767">
    <property type="entry name" value="Sel1_AlgK"/>
</dbReference>
<proteinExistence type="predicted"/>
<reference evidence="1" key="1">
    <citation type="journal article" date="2014" name="Int. J. Syst. Evol. Microbiol.">
        <title>Complete genome sequence of Corynebacterium casei LMG S-19264T (=DSM 44701T), isolated from a smear-ripened cheese.</title>
        <authorList>
            <consortium name="US DOE Joint Genome Institute (JGI-PGF)"/>
            <person name="Walter F."/>
            <person name="Albersmeier A."/>
            <person name="Kalinowski J."/>
            <person name="Ruckert C."/>
        </authorList>
    </citation>
    <scope>NUCLEOTIDE SEQUENCE</scope>
    <source>
        <strain evidence="1">VKM B-2935</strain>
    </source>
</reference>
<evidence type="ECO:0008006" key="3">
    <source>
        <dbReference type="Google" id="ProtNLM"/>
    </source>
</evidence>
<gene>
    <name evidence="1" type="ORF">GCM10017655_37530</name>
</gene>
<evidence type="ECO:0000313" key="2">
    <source>
        <dbReference type="Proteomes" id="UP001143328"/>
    </source>
</evidence>
<evidence type="ECO:0000313" key="1">
    <source>
        <dbReference type="EMBL" id="GLK90689.1"/>
    </source>
</evidence>
<dbReference type="Gene3D" id="1.25.40.10">
    <property type="entry name" value="Tetratricopeptide repeat domain"/>
    <property type="match status" value="1"/>
</dbReference>
<dbReference type="InterPro" id="IPR011990">
    <property type="entry name" value="TPR-like_helical_dom_sf"/>
</dbReference>
<accession>A0A9W6K9U0</accession>
<dbReference type="PANTHER" id="PTHR11102:SF160">
    <property type="entry name" value="ERAD-ASSOCIATED E3 UBIQUITIN-PROTEIN LIGASE COMPONENT HRD3"/>
    <property type="match status" value="1"/>
</dbReference>
<dbReference type="SUPFAM" id="SSF81901">
    <property type="entry name" value="HCP-like"/>
    <property type="match status" value="1"/>
</dbReference>
<dbReference type="RefSeq" id="WP_271196875.1">
    <property type="nucleotide sequence ID" value="NZ_BSFN01000013.1"/>
</dbReference>